<feature type="region of interest" description="Disordered" evidence="5">
    <location>
        <begin position="1"/>
        <end position="48"/>
    </location>
</feature>
<dbReference type="EMBL" id="NFZW01000001">
    <property type="protein sequence ID" value="RFA39366.1"/>
    <property type="molecule type" value="Genomic_DNA"/>
</dbReference>
<evidence type="ECO:0000256" key="2">
    <source>
        <dbReference type="ARBA" id="ARBA00019066"/>
    </source>
</evidence>
<evidence type="ECO:0000256" key="1">
    <source>
        <dbReference type="ARBA" id="ARBA00004683"/>
    </source>
</evidence>
<comment type="pathway">
    <text evidence="1">Biopolymer metabolism; poly-(R)-3-hydroxybutanoate biosynthesis.</text>
</comment>
<evidence type="ECO:0000256" key="3">
    <source>
        <dbReference type="ARBA" id="ARBA00022752"/>
    </source>
</evidence>
<evidence type="ECO:0000256" key="5">
    <source>
        <dbReference type="SAM" id="MobiDB-lite"/>
    </source>
</evidence>
<comment type="caution">
    <text evidence="6">The sequence shown here is derived from an EMBL/GenBank/DDBJ whole genome shotgun (WGS) entry which is preliminary data.</text>
</comment>
<dbReference type="GO" id="GO:0042619">
    <property type="term" value="P:poly-hydroxybutyrate biosynthetic process"/>
    <property type="evidence" value="ECO:0007669"/>
    <property type="project" value="UniProtKB-KW"/>
</dbReference>
<gene>
    <name evidence="6" type="ORF">CAL65_00720</name>
</gene>
<evidence type="ECO:0000313" key="7">
    <source>
        <dbReference type="Proteomes" id="UP000256763"/>
    </source>
</evidence>
<keyword evidence="4" id="KW-0175">Coiled coil</keyword>
<keyword evidence="7" id="KW-1185">Reference proteome</keyword>
<dbReference type="Pfam" id="PF09712">
    <property type="entry name" value="PHA_synth_III_E"/>
    <property type="match status" value="1"/>
</dbReference>
<feature type="coiled-coil region" evidence="4">
    <location>
        <begin position="210"/>
        <end position="237"/>
    </location>
</feature>
<sequence length="238" mass="26634">MRGKGKRRPSTPAGRSKTALRCRTRTTAATAASADRPATYAEQRRPSHKPLARAIRTWSHSALRTALSGPVTAQSTKTADANKAAQEYLAAQQDYLALLQQLGERVLAAGKTRLEQDPKPAGIQEVYSAWLEATESVYEEYVFSEEYTRSLGRLSHATARLIRHTQDSLEGVLKLLGLPTRTDMLSTQRRLHEIRRQQHACAEHVAADEFLALKNEVQALRQELQNLKRAQADNEEHE</sequence>
<dbReference type="Proteomes" id="UP000256763">
    <property type="component" value="Unassembled WGS sequence"/>
</dbReference>
<reference evidence="7" key="1">
    <citation type="submission" date="2017-05" db="EMBL/GenBank/DDBJ databases">
        <authorList>
            <person name="Sharma S."/>
            <person name="Sidhu C."/>
            <person name="Pinnaka A.K."/>
        </authorList>
    </citation>
    <scope>NUCLEOTIDE SEQUENCE [LARGE SCALE GENOMIC DNA]</scope>
    <source>
        <strain evidence="7">AK93</strain>
    </source>
</reference>
<name>A0A3E0X4A1_9GAMM</name>
<accession>A0A3E0X4A1</accession>
<dbReference type="AlphaFoldDB" id="A0A3E0X4A1"/>
<evidence type="ECO:0000313" key="6">
    <source>
        <dbReference type="EMBL" id="RFA39366.1"/>
    </source>
</evidence>
<organism evidence="6 7">
    <name type="scientific">Alkalilimnicola ehrlichii</name>
    <dbReference type="NCBI Taxonomy" id="351052"/>
    <lineage>
        <taxon>Bacteria</taxon>
        <taxon>Pseudomonadati</taxon>
        <taxon>Pseudomonadota</taxon>
        <taxon>Gammaproteobacteria</taxon>
        <taxon>Chromatiales</taxon>
        <taxon>Ectothiorhodospiraceae</taxon>
        <taxon>Alkalilimnicola</taxon>
    </lineage>
</organism>
<keyword evidence="3" id="KW-0583">PHB biosynthesis</keyword>
<proteinExistence type="predicted"/>
<feature type="compositionally biased region" description="Low complexity" evidence="5">
    <location>
        <begin position="25"/>
        <end position="41"/>
    </location>
</feature>
<evidence type="ECO:0000256" key="4">
    <source>
        <dbReference type="SAM" id="Coils"/>
    </source>
</evidence>
<dbReference type="UniPathway" id="UPA00917"/>
<dbReference type="InterPro" id="IPR010123">
    <property type="entry name" value="PHA_synth_III_E"/>
</dbReference>
<protein>
    <recommendedName>
        <fullName evidence="2">Poly(3-hydroxyalkanoate) polymerase subunit PhaE</fullName>
    </recommendedName>
</protein>